<dbReference type="Proteomes" id="UP001250932">
    <property type="component" value="Unassembled WGS sequence"/>
</dbReference>
<accession>A0ABU3K3Q6</accession>
<evidence type="ECO:0000313" key="2">
    <source>
        <dbReference type="EMBL" id="MDT7041020.1"/>
    </source>
</evidence>
<reference evidence="2 3" key="1">
    <citation type="journal article" date="2023" name="ISME J.">
        <title>Cultivation and genomic characterization of novel and ubiquitous marine nitrite-oxidizing bacteria from the Nitrospirales.</title>
        <authorList>
            <person name="Mueller A.J."/>
            <person name="Daebeler A."/>
            <person name="Herbold C.W."/>
            <person name="Kirkegaard R.H."/>
            <person name="Daims H."/>
        </authorList>
    </citation>
    <scope>NUCLEOTIDE SEQUENCE [LARGE SCALE GENOMIC DNA]</scope>
    <source>
        <strain evidence="2 3">EB</strain>
    </source>
</reference>
<gene>
    <name evidence="2" type="ORF">PPG34_01580</name>
</gene>
<sequence>MDNHSNLDAESLMLDAKKAILEEQHRRFQELQAAGMWPEAMQQLQVTLGCAADLLKDSVNLLESAVARRKQQSPPSQNLLPPPEDDQAK</sequence>
<name>A0ABU3K3Q6_9BACT</name>
<organism evidence="2 3">
    <name type="scientific">Candidatus Nitronereus thalassa</name>
    <dbReference type="NCBI Taxonomy" id="3020898"/>
    <lineage>
        <taxon>Bacteria</taxon>
        <taxon>Pseudomonadati</taxon>
        <taxon>Nitrospirota</taxon>
        <taxon>Nitrospiria</taxon>
        <taxon>Nitrospirales</taxon>
        <taxon>Nitrospiraceae</taxon>
        <taxon>Candidatus Nitronereus</taxon>
    </lineage>
</organism>
<keyword evidence="3" id="KW-1185">Reference proteome</keyword>
<protein>
    <submittedName>
        <fullName evidence="2">Uncharacterized protein</fullName>
    </submittedName>
</protein>
<evidence type="ECO:0000313" key="3">
    <source>
        <dbReference type="Proteomes" id="UP001250932"/>
    </source>
</evidence>
<comment type="caution">
    <text evidence="2">The sequence shown here is derived from an EMBL/GenBank/DDBJ whole genome shotgun (WGS) entry which is preliminary data.</text>
</comment>
<evidence type="ECO:0000256" key="1">
    <source>
        <dbReference type="SAM" id="MobiDB-lite"/>
    </source>
</evidence>
<feature type="region of interest" description="Disordered" evidence="1">
    <location>
        <begin position="66"/>
        <end position="89"/>
    </location>
</feature>
<dbReference type="RefSeq" id="WP_313831379.1">
    <property type="nucleotide sequence ID" value="NZ_JAQOUE010000001.1"/>
</dbReference>
<dbReference type="EMBL" id="JAQOUE010000001">
    <property type="protein sequence ID" value="MDT7041020.1"/>
    <property type="molecule type" value="Genomic_DNA"/>
</dbReference>
<proteinExistence type="predicted"/>